<keyword evidence="2" id="KW-1185">Reference proteome</keyword>
<dbReference type="RefSeq" id="WP_344798658.1">
    <property type="nucleotide sequence ID" value="NZ_BAABBN010000007.1"/>
</dbReference>
<comment type="caution">
    <text evidence="1">The sequence shown here is derived from an EMBL/GenBank/DDBJ whole genome shotgun (WGS) entry which is preliminary data.</text>
</comment>
<reference evidence="2" key="1">
    <citation type="journal article" date="2019" name="Int. J. Syst. Evol. Microbiol.">
        <title>The Global Catalogue of Microorganisms (GCM) 10K type strain sequencing project: providing services to taxonomists for standard genome sequencing and annotation.</title>
        <authorList>
            <consortium name="The Broad Institute Genomics Platform"/>
            <consortium name="The Broad Institute Genome Sequencing Center for Infectious Disease"/>
            <person name="Wu L."/>
            <person name="Ma J."/>
        </authorList>
    </citation>
    <scope>NUCLEOTIDE SEQUENCE [LARGE SCALE GENOMIC DNA]</scope>
    <source>
        <strain evidence="2">JCM 17551</strain>
    </source>
</reference>
<proteinExistence type="predicted"/>
<protein>
    <submittedName>
        <fullName evidence="1">Uncharacterized protein</fullName>
    </submittedName>
</protein>
<dbReference type="SUPFAM" id="SSF51735">
    <property type="entry name" value="NAD(P)-binding Rossmann-fold domains"/>
    <property type="match status" value="1"/>
</dbReference>
<evidence type="ECO:0000313" key="1">
    <source>
        <dbReference type="EMBL" id="GAA3926191.1"/>
    </source>
</evidence>
<accession>A0ABP7MND6</accession>
<dbReference type="EMBL" id="BAABBN010000007">
    <property type="protein sequence ID" value="GAA3926191.1"/>
    <property type="molecule type" value="Genomic_DNA"/>
</dbReference>
<gene>
    <name evidence="1" type="ORF">GCM10022277_22830</name>
</gene>
<dbReference type="InterPro" id="IPR036291">
    <property type="entry name" value="NAD(P)-bd_dom_sf"/>
</dbReference>
<name>A0ABP7MND6_9GAMM</name>
<evidence type="ECO:0000313" key="2">
    <source>
        <dbReference type="Proteomes" id="UP001501565"/>
    </source>
</evidence>
<dbReference type="Proteomes" id="UP001501565">
    <property type="component" value="Unassembled WGS sequence"/>
</dbReference>
<organism evidence="1 2">
    <name type="scientific">Litoribacillus peritrichatus</name>
    <dbReference type="NCBI Taxonomy" id="718191"/>
    <lineage>
        <taxon>Bacteria</taxon>
        <taxon>Pseudomonadati</taxon>
        <taxon>Pseudomonadota</taxon>
        <taxon>Gammaproteobacteria</taxon>
        <taxon>Oceanospirillales</taxon>
        <taxon>Oceanospirillaceae</taxon>
        <taxon>Litoribacillus</taxon>
    </lineage>
</organism>
<sequence length="466" mass="51356">MTELGSKGIYGIDLPAELEVGECTFQARASGISDQGIQLTLVNNASSSLATAAENKSSLGVTIHSDSGDFKKRVKIQKISQNVIGLAFEDRPEKGSPDFEFLAKISSSPEQFLSDATTEQKVSDPEHSFHGIYLLQRALWRYGRMFAFLLVNLLAPLLKKALKPKVVFAVYGTKGDQRAYFPDWFRALSPSSVLVGLFKSKLGWGMMVTTPIPENELAEDSEAVRNYIYGIQNTYKVTDTFSLVGRLPGFALRAGLKLEQPLVNGCLGTRFAMVESAKQLADKFGRPTNQLTIAILGGAGRIGEPLIQDLSKLFLKVIAIDPRYEQEVGTIEYGAQVLQSQRPERLSEADLVLVLTARGNDIEDMVEWFKPGAYVADDTHPCIKRPIRNRLAIQGVHLFKTVVGATEFAMYPRMPNFHSGNIPGCLLEGLVISEHGWQVANDPEVFFEIASASGYYAQLIKPRNDS</sequence>